<comment type="subcellular location">
    <subcellularLocation>
        <location evidence="1">Mitochondrion inner membrane</location>
        <topology evidence="1">Multi-pass membrane protein</topology>
    </subcellularLocation>
</comment>
<dbReference type="InterPro" id="IPR001750">
    <property type="entry name" value="ND/Mrp_TM"/>
</dbReference>
<feature type="transmembrane region" description="Helical" evidence="18">
    <location>
        <begin position="6"/>
        <end position="26"/>
    </location>
</feature>
<comment type="similarity">
    <text evidence="2">Belongs to the complex I subunit 2 family.</text>
</comment>
<feature type="transmembrane region" description="Helical" evidence="18">
    <location>
        <begin position="95"/>
        <end position="116"/>
    </location>
</feature>
<keyword evidence="5" id="KW-0813">Transport</keyword>
<dbReference type="GO" id="GO:0005743">
    <property type="term" value="C:mitochondrial inner membrane"/>
    <property type="evidence" value="ECO:0007669"/>
    <property type="project" value="UniProtKB-SubCell"/>
</dbReference>
<evidence type="ECO:0000256" key="7">
    <source>
        <dbReference type="ARBA" id="ARBA00022692"/>
    </source>
</evidence>
<keyword evidence="11 18" id="KW-1133">Transmembrane helix</keyword>
<evidence type="ECO:0000256" key="6">
    <source>
        <dbReference type="ARBA" id="ARBA00022660"/>
    </source>
</evidence>
<feature type="transmembrane region" description="Helical" evidence="18">
    <location>
        <begin position="247"/>
        <end position="270"/>
    </location>
</feature>
<keyword evidence="12" id="KW-0520">NAD</keyword>
<keyword evidence="10" id="KW-0249">Electron transport</keyword>
<dbReference type="Pfam" id="PF00361">
    <property type="entry name" value="Proton_antipo_M"/>
    <property type="match status" value="1"/>
</dbReference>
<name>A0AA49XCB2_9BIVA</name>
<keyword evidence="14 20" id="KW-0496">Mitochondrion</keyword>
<keyword evidence="13" id="KW-0830">Ubiquinone</keyword>
<evidence type="ECO:0000256" key="9">
    <source>
        <dbReference type="ARBA" id="ARBA00022967"/>
    </source>
</evidence>
<evidence type="ECO:0000256" key="8">
    <source>
        <dbReference type="ARBA" id="ARBA00022792"/>
    </source>
</evidence>
<feature type="transmembrane region" description="Helical" evidence="18">
    <location>
        <begin position="62"/>
        <end position="83"/>
    </location>
</feature>
<keyword evidence="7 18" id="KW-0812">Transmembrane</keyword>
<geneLocation type="mitochondrion" evidence="20"/>
<evidence type="ECO:0000256" key="2">
    <source>
        <dbReference type="ARBA" id="ARBA00007012"/>
    </source>
</evidence>
<dbReference type="PANTHER" id="PTHR46552">
    <property type="entry name" value="NADH-UBIQUINONE OXIDOREDUCTASE CHAIN 2"/>
    <property type="match status" value="1"/>
</dbReference>
<feature type="transmembrane region" description="Helical" evidence="18">
    <location>
        <begin position="33"/>
        <end position="56"/>
    </location>
</feature>
<evidence type="ECO:0000256" key="13">
    <source>
        <dbReference type="ARBA" id="ARBA00023075"/>
    </source>
</evidence>
<evidence type="ECO:0000256" key="3">
    <source>
        <dbReference type="ARBA" id="ARBA00012944"/>
    </source>
</evidence>
<evidence type="ECO:0000256" key="5">
    <source>
        <dbReference type="ARBA" id="ARBA00022448"/>
    </source>
</evidence>
<keyword evidence="15 18" id="KW-0472">Membrane</keyword>
<protein>
    <recommendedName>
        <fullName evidence="4">NADH-ubiquinone oxidoreductase chain 2</fullName>
        <ecNumber evidence="3">7.1.1.2</ecNumber>
    </recommendedName>
    <alternativeName>
        <fullName evidence="16">NADH dehydrogenase subunit 2</fullName>
    </alternativeName>
</protein>
<feature type="transmembrane region" description="Helical" evidence="18">
    <location>
        <begin position="334"/>
        <end position="356"/>
    </location>
</feature>
<proteinExistence type="inferred from homology"/>
<feature type="transmembrane region" description="Helical" evidence="18">
    <location>
        <begin position="209"/>
        <end position="227"/>
    </location>
</feature>
<evidence type="ECO:0000256" key="11">
    <source>
        <dbReference type="ARBA" id="ARBA00022989"/>
    </source>
</evidence>
<feature type="transmembrane region" description="Helical" evidence="18">
    <location>
        <begin position="282"/>
        <end position="301"/>
    </location>
</feature>
<evidence type="ECO:0000256" key="16">
    <source>
        <dbReference type="ARBA" id="ARBA00031028"/>
    </source>
</evidence>
<feature type="transmembrane region" description="Helical" evidence="18">
    <location>
        <begin position="182"/>
        <end position="202"/>
    </location>
</feature>
<keyword evidence="6" id="KW-0679">Respiratory chain</keyword>
<keyword evidence="9" id="KW-1278">Translocase</keyword>
<feature type="domain" description="NADH:quinone oxidoreductase/Mrp antiporter transmembrane" evidence="19">
    <location>
        <begin position="35"/>
        <end position="290"/>
    </location>
</feature>
<comment type="catalytic activity">
    <reaction evidence="17">
        <text>a ubiquinone + NADH + 5 H(+)(in) = a ubiquinol + NAD(+) + 4 H(+)(out)</text>
        <dbReference type="Rhea" id="RHEA:29091"/>
        <dbReference type="Rhea" id="RHEA-COMP:9565"/>
        <dbReference type="Rhea" id="RHEA-COMP:9566"/>
        <dbReference type="ChEBI" id="CHEBI:15378"/>
        <dbReference type="ChEBI" id="CHEBI:16389"/>
        <dbReference type="ChEBI" id="CHEBI:17976"/>
        <dbReference type="ChEBI" id="CHEBI:57540"/>
        <dbReference type="ChEBI" id="CHEBI:57945"/>
        <dbReference type="EC" id="7.1.1.2"/>
    </reaction>
</comment>
<evidence type="ECO:0000259" key="19">
    <source>
        <dbReference type="Pfam" id="PF00361"/>
    </source>
</evidence>
<reference evidence="20" key="1">
    <citation type="journal article" date="2023" name="Int J Biol">
        <title>Comparative analysis of the mitochondrial genomes of the family Mactridae (Mollusca: Venerida) and their phylogenetic implications.</title>
        <authorList>
            <person name="Ma P."/>
            <person name="Liu Y."/>
            <person name="Wang J."/>
            <person name="Chen Y."/>
            <person name="Zhang Z."/>
            <person name="Zhang T."/>
            <person name="Wang H."/>
        </authorList>
    </citation>
    <scope>NUCLEOTIDE SEQUENCE</scope>
</reference>
<gene>
    <name evidence="20" type="primary">nad2</name>
</gene>
<evidence type="ECO:0000256" key="4">
    <source>
        <dbReference type="ARBA" id="ARBA00021008"/>
    </source>
</evidence>
<dbReference type="AlphaFoldDB" id="A0AA49XCB2"/>
<keyword evidence="8" id="KW-0999">Mitochondrion inner membrane</keyword>
<dbReference type="GO" id="GO:0006120">
    <property type="term" value="P:mitochondrial electron transport, NADH to ubiquinone"/>
    <property type="evidence" value="ECO:0007669"/>
    <property type="project" value="TreeGrafter"/>
</dbReference>
<evidence type="ECO:0000256" key="12">
    <source>
        <dbReference type="ARBA" id="ARBA00023027"/>
    </source>
</evidence>
<dbReference type="EMBL" id="OQ197859">
    <property type="protein sequence ID" value="WLK25965.1"/>
    <property type="molecule type" value="Genomic_DNA"/>
</dbReference>
<sequence>MWGLFVNWGHSAFLSIFTYVLGLYMGWQSFGILGCWAAIELCALALIPLLSGISISETNGSMVYFSLQCLGSFCLFLGGLSVNSFMFQIGFMPSLILLCSGLFLKLGAFPFFFWVPRAMAEMSWFGCAALAVPQKLLPMFMLHDVKDLIGLSGFDSLCLATEVVCCLTALVAAVYSVNLKDLRVLFAYSSVIQSSFLMLVSLVDPISMCIYLVLYSFLSFGFCISMDGLEIYSASALAKLGKAEKQWVGLLLGCYAMSFAGIPPFFGFCLKVFFVEKCMATFPVSCCILIILSVVSMYFYYDIFVSCALGSWTGALSEWVSCNFDPQAGKKVHFVLVVALVNVFGCILFLVCLGIFHL</sequence>
<organism evidence="20">
    <name type="scientific">Raeta sp</name>
    <dbReference type="NCBI Taxonomy" id="3067663"/>
    <lineage>
        <taxon>Eukaryota</taxon>
        <taxon>Metazoa</taxon>
        <taxon>Spiralia</taxon>
        <taxon>Lophotrochozoa</taxon>
        <taxon>Mollusca</taxon>
        <taxon>Bivalvia</taxon>
        <taxon>Autobranchia</taxon>
        <taxon>Heteroconchia</taxon>
        <taxon>Euheterodonta</taxon>
        <taxon>Imparidentia</taxon>
        <taxon>Neoheterodontei</taxon>
        <taxon>Venerida</taxon>
        <taxon>Mactroidea</taxon>
        <taxon>Anatinellidae</taxon>
        <taxon>Raeta</taxon>
    </lineage>
</organism>
<dbReference type="PANTHER" id="PTHR46552:SF1">
    <property type="entry name" value="NADH-UBIQUINONE OXIDOREDUCTASE CHAIN 2"/>
    <property type="match status" value="1"/>
</dbReference>
<evidence type="ECO:0000256" key="15">
    <source>
        <dbReference type="ARBA" id="ARBA00023136"/>
    </source>
</evidence>
<dbReference type="EC" id="7.1.1.2" evidence="3"/>
<accession>A0AA49XCB2</accession>
<evidence type="ECO:0000313" key="20">
    <source>
        <dbReference type="EMBL" id="WLK25965.1"/>
    </source>
</evidence>
<evidence type="ECO:0000256" key="14">
    <source>
        <dbReference type="ARBA" id="ARBA00023128"/>
    </source>
</evidence>
<evidence type="ECO:0000256" key="18">
    <source>
        <dbReference type="SAM" id="Phobius"/>
    </source>
</evidence>
<evidence type="ECO:0000256" key="1">
    <source>
        <dbReference type="ARBA" id="ARBA00004448"/>
    </source>
</evidence>
<dbReference type="InterPro" id="IPR050175">
    <property type="entry name" value="Complex_I_Subunit_2"/>
</dbReference>
<reference evidence="20" key="2">
    <citation type="submission" date="2023-01" db="EMBL/GenBank/DDBJ databases">
        <authorList>
            <person name="Ma P."/>
            <person name="Wang H."/>
            <person name="Liu Y."/>
        </authorList>
    </citation>
    <scope>NUCLEOTIDE SEQUENCE</scope>
</reference>
<evidence type="ECO:0000256" key="10">
    <source>
        <dbReference type="ARBA" id="ARBA00022982"/>
    </source>
</evidence>
<dbReference type="GO" id="GO:0008137">
    <property type="term" value="F:NADH dehydrogenase (ubiquinone) activity"/>
    <property type="evidence" value="ECO:0007669"/>
    <property type="project" value="UniProtKB-EC"/>
</dbReference>
<evidence type="ECO:0000256" key="17">
    <source>
        <dbReference type="ARBA" id="ARBA00049551"/>
    </source>
</evidence>